<feature type="transmembrane region" description="Helical" evidence="1">
    <location>
        <begin position="41"/>
        <end position="66"/>
    </location>
</feature>
<dbReference type="AlphaFoldDB" id="A0A381XXD3"/>
<accession>A0A381XXD3</accession>
<evidence type="ECO:0000313" key="2">
    <source>
        <dbReference type="EMBL" id="SVA69429.1"/>
    </source>
</evidence>
<proteinExistence type="predicted"/>
<feature type="non-terminal residue" evidence="2">
    <location>
        <position position="1"/>
    </location>
</feature>
<evidence type="ECO:0000256" key="1">
    <source>
        <dbReference type="SAM" id="Phobius"/>
    </source>
</evidence>
<sequence length="101" mass="10736">VSSTAITTILDLLPLASNWSIDFVNPTAGYISSVFGFWVPLAQAIVFGFTFATLLILVLTLAMLALPHQLCTMSTSLLKKTSATGIQAESLYSLASRGLVI</sequence>
<dbReference type="EMBL" id="UINC01016726">
    <property type="protein sequence ID" value="SVA69429.1"/>
    <property type="molecule type" value="Genomic_DNA"/>
</dbReference>
<organism evidence="2">
    <name type="scientific">marine metagenome</name>
    <dbReference type="NCBI Taxonomy" id="408172"/>
    <lineage>
        <taxon>unclassified sequences</taxon>
        <taxon>metagenomes</taxon>
        <taxon>ecological metagenomes</taxon>
    </lineage>
</organism>
<keyword evidence="1" id="KW-0812">Transmembrane</keyword>
<keyword evidence="1" id="KW-0472">Membrane</keyword>
<keyword evidence="1" id="KW-1133">Transmembrane helix</keyword>
<protein>
    <submittedName>
        <fullName evidence="2">Uncharacterized protein</fullName>
    </submittedName>
</protein>
<gene>
    <name evidence="2" type="ORF">METZ01_LOCUS122283</name>
</gene>
<reference evidence="2" key="1">
    <citation type="submission" date="2018-05" db="EMBL/GenBank/DDBJ databases">
        <authorList>
            <person name="Lanie J.A."/>
            <person name="Ng W.-L."/>
            <person name="Kazmierczak K.M."/>
            <person name="Andrzejewski T.M."/>
            <person name="Davidsen T.M."/>
            <person name="Wayne K.J."/>
            <person name="Tettelin H."/>
            <person name="Glass J.I."/>
            <person name="Rusch D."/>
            <person name="Podicherti R."/>
            <person name="Tsui H.-C.T."/>
            <person name="Winkler M.E."/>
        </authorList>
    </citation>
    <scope>NUCLEOTIDE SEQUENCE</scope>
</reference>
<name>A0A381XXD3_9ZZZZ</name>